<dbReference type="AlphaFoldDB" id="A0A7W7CK12"/>
<dbReference type="NCBIfam" id="TIGR00247">
    <property type="entry name" value="endolytic transglycosylase MltG"/>
    <property type="match status" value="1"/>
</dbReference>
<gene>
    <name evidence="7" type="primary">mltG</name>
    <name evidence="9" type="ORF">HNR67_007017</name>
</gene>
<organism evidence="9 10">
    <name type="scientific">Crossiella cryophila</name>
    <dbReference type="NCBI Taxonomy" id="43355"/>
    <lineage>
        <taxon>Bacteria</taxon>
        <taxon>Bacillati</taxon>
        <taxon>Actinomycetota</taxon>
        <taxon>Actinomycetes</taxon>
        <taxon>Pseudonocardiales</taxon>
        <taxon>Pseudonocardiaceae</taxon>
        <taxon>Crossiella</taxon>
    </lineage>
</organism>
<evidence type="ECO:0000256" key="5">
    <source>
        <dbReference type="ARBA" id="ARBA00023239"/>
    </source>
</evidence>
<feature type="site" description="Important for catalytic activity" evidence="7">
    <location>
        <position position="279"/>
    </location>
</feature>
<keyword evidence="10" id="KW-1185">Reference proteome</keyword>
<keyword evidence="5 7" id="KW-0456">Lyase</keyword>
<dbReference type="GO" id="GO:0071555">
    <property type="term" value="P:cell wall organization"/>
    <property type="evidence" value="ECO:0007669"/>
    <property type="project" value="UniProtKB-KW"/>
</dbReference>
<accession>A0A7W7CK12</accession>
<keyword evidence="4 7" id="KW-0472">Membrane</keyword>
<evidence type="ECO:0000256" key="4">
    <source>
        <dbReference type="ARBA" id="ARBA00023136"/>
    </source>
</evidence>
<dbReference type="PANTHER" id="PTHR30518:SF2">
    <property type="entry name" value="ENDOLYTIC MUREIN TRANSGLYCOSYLASE"/>
    <property type="match status" value="1"/>
</dbReference>
<dbReference type="GO" id="GO:0008932">
    <property type="term" value="F:lytic endotransglycosylase activity"/>
    <property type="evidence" value="ECO:0007669"/>
    <property type="project" value="UniProtKB-UniRule"/>
</dbReference>
<evidence type="ECO:0000313" key="9">
    <source>
        <dbReference type="EMBL" id="MBB4680899.1"/>
    </source>
</evidence>
<dbReference type="RefSeq" id="WP_185007033.1">
    <property type="nucleotide sequence ID" value="NZ_BAAAUI010000030.1"/>
</dbReference>
<reference evidence="9 10" key="1">
    <citation type="submission" date="2020-08" db="EMBL/GenBank/DDBJ databases">
        <title>Sequencing the genomes of 1000 actinobacteria strains.</title>
        <authorList>
            <person name="Klenk H.-P."/>
        </authorList>
    </citation>
    <scope>NUCLEOTIDE SEQUENCE [LARGE SCALE GENOMIC DNA]</scope>
    <source>
        <strain evidence="9 10">DSM 44230</strain>
    </source>
</reference>
<sequence length="396" mass="42201">MSSDDLGLFDEGQHSSEERTARDKKAKRTKLLIGAGVAAVVIGVGVWMGALELIGLGSYEDYEGSGESDVVVQIEAGTISKTGKTLADAGVVASARAYTEAAEANSKLGGVQPGYYLLKTKMSGATAGSRLLEKEARVGDFEVKGGYQLYDTKQPDNKVNPGILSRIAEASCAKVNGKDTCVTADAIRQVMEKADPAAIGVPDWAIGGVSKADPKHRLEGLIVPGRYDVKPGASPEELLKAVLSTSATRLQAVGMPKIARDTGFSDYDVLVIASLIEREGITKDFAKVSRVLYNRLAKDMKLELDSTINYALDRPLVRTSKDDRERAGAYNTYANTNLPPTPIASPGTEAILAATKPEAGPWIFFVKCYKDGTSCFAETNAQHNANRTEAIARGAY</sequence>
<dbReference type="PANTHER" id="PTHR30518">
    <property type="entry name" value="ENDOLYTIC MUREIN TRANSGLYCOSYLASE"/>
    <property type="match status" value="1"/>
</dbReference>
<feature type="transmembrane region" description="Helical" evidence="7">
    <location>
        <begin position="31"/>
        <end position="50"/>
    </location>
</feature>
<keyword evidence="2 7" id="KW-0812">Transmembrane</keyword>
<dbReference type="HAMAP" id="MF_02065">
    <property type="entry name" value="MltG"/>
    <property type="match status" value="1"/>
</dbReference>
<comment type="function">
    <text evidence="7">Functions as a peptidoglycan terminase that cleaves nascent peptidoglycan strands endolytically to terminate their elongation.</text>
</comment>
<dbReference type="Proteomes" id="UP000533598">
    <property type="component" value="Unassembled WGS sequence"/>
</dbReference>
<evidence type="ECO:0000256" key="3">
    <source>
        <dbReference type="ARBA" id="ARBA00022989"/>
    </source>
</evidence>
<dbReference type="EMBL" id="JACHMH010000001">
    <property type="protein sequence ID" value="MBB4680899.1"/>
    <property type="molecule type" value="Genomic_DNA"/>
</dbReference>
<evidence type="ECO:0000313" key="10">
    <source>
        <dbReference type="Proteomes" id="UP000533598"/>
    </source>
</evidence>
<proteinExistence type="inferred from homology"/>
<feature type="region of interest" description="Disordered" evidence="8">
    <location>
        <begin position="1"/>
        <end position="23"/>
    </location>
</feature>
<keyword evidence="3 7" id="KW-1133">Transmembrane helix</keyword>
<keyword evidence="6 7" id="KW-0961">Cell wall biogenesis/degradation</keyword>
<name>A0A7W7CK12_9PSEU</name>
<comment type="subcellular location">
    <subcellularLocation>
        <location evidence="7">Cell membrane</location>
        <topology evidence="7">Single-pass membrane protein</topology>
    </subcellularLocation>
</comment>
<keyword evidence="1 7" id="KW-1003">Cell membrane</keyword>
<protein>
    <recommendedName>
        <fullName evidence="7">Endolytic murein transglycosylase</fullName>
        <ecNumber evidence="7">4.2.2.29</ecNumber>
    </recommendedName>
    <alternativeName>
        <fullName evidence="7">Peptidoglycan lytic transglycosylase</fullName>
    </alternativeName>
    <alternativeName>
        <fullName evidence="7">Peptidoglycan polymerization terminase</fullName>
    </alternativeName>
</protein>
<comment type="similarity">
    <text evidence="7">Belongs to the transglycosylase MltG family.</text>
</comment>
<evidence type="ECO:0000256" key="2">
    <source>
        <dbReference type="ARBA" id="ARBA00022692"/>
    </source>
</evidence>
<dbReference type="EC" id="4.2.2.29" evidence="7"/>
<evidence type="ECO:0000256" key="1">
    <source>
        <dbReference type="ARBA" id="ARBA00022475"/>
    </source>
</evidence>
<evidence type="ECO:0000256" key="8">
    <source>
        <dbReference type="SAM" id="MobiDB-lite"/>
    </source>
</evidence>
<dbReference type="InterPro" id="IPR003770">
    <property type="entry name" value="MLTG-like"/>
</dbReference>
<evidence type="ECO:0000256" key="6">
    <source>
        <dbReference type="ARBA" id="ARBA00023316"/>
    </source>
</evidence>
<evidence type="ECO:0000256" key="7">
    <source>
        <dbReference type="HAMAP-Rule" id="MF_02065"/>
    </source>
</evidence>
<comment type="catalytic activity">
    <reaction evidence="7">
        <text>a peptidoglycan chain = a peptidoglycan chain with N-acetyl-1,6-anhydromuramyl-[peptide] at the reducing end + a peptidoglycan chain with N-acetylglucosamine at the non-reducing end.</text>
        <dbReference type="EC" id="4.2.2.29"/>
    </reaction>
</comment>
<dbReference type="Pfam" id="PF02618">
    <property type="entry name" value="YceG"/>
    <property type="match status" value="1"/>
</dbReference>
<dbReference type="GO" id="GO:0005886">
    <property type="term" value="C:plasma membrane"/>
    <property type="evidence" value="ECO:0007669"/>
    <property type="project" value="UniProtKB-SubCell"/>
</dbReference>
<dbReference type="GO" id="GO:0009252">
    <property type="term" value="P:peptidoglycan biosynthetic process"/>
    <property type="evidence" value="ECO:0007669"/>
    <property type="project" value="UniProtKB-UniRule"/>
</dbReference>
<feature type="compositionally biased region" description="Basic and acidic residues" evidence="8">
    <location>
        <begin position="11"/>
        <end position="23"/>
    </location>
</feature>
<comment type="caution">
    <text evidence="9">The sequence shown here is derived from an EMBL/GenBank/DDBJ whole genome shotgun (WGS) entry which is preliminary data.</text>
</comment>